<evidence type="ECO:0000259" key="6">
    <source>
        <dbReference type="PROSITE" id="PS50850"/>
    </source>
</evidence>
<feature type="transmembrane region" description="Helical" evidence="5">
    <location>
        <begin position="198"/>
        <end position="217"/>
    </location>
</feature>
<feature type="transmembrane region" description="Helical" evidence="5">
    <location>
        <begin position="164"/>
        <end position="186"/>
    </location>
</feature>
<dbReference type="InterPro" id="IPR020846">
    <property type="entry name" value="MFS_dom"/>
</dbReference>
<feature type="transmembrane region" description="Helical" evidence="5">
    <location>
        <begin position="341"/>
        <end position="357"/>
    </location>
</feature>
<feature type="transmembrane region" description="Helical" evidence="5">
    <location>
        <begin position="47"/>
        <end position="64"/>
    </location>
</feature>
<evidence type="ECO:0000256" key="1">
    <source>
        <dbReference type="ARBA" id="ARBA00004141"/>
    </source>
</evidence>
<evidence type="ECO:0000256" key="5">
    <source>
        <dbReference type="SAM" id="Phobius"/>
    </source>
</evidence>
<keyword evidence="8" id="KW-1185">Reference proteome</keyword>
<dbReference type="Gene3D" id="1.20.1250.20">
    <property type="entry name" value="MFS general substrate transporter like domains"/>
    <property type="match status" value="2"/>
</dbReference>
<evidence type="ECO:0000256" key="4">
    <source>
        <dbReference type="ARBA" id="ARBA00023136"/>
    </source>
</evidence>
<dbReference type="InterPro" id="IPR036259">
    <property type="entry name" value="MFS_trans_sf"/>
</dbReference>
<feature type="transmembrane region" description="Helical" evidence="5">
    <location>
        <begin position="394"/>
        <end position="417"/>
    </location>
</feature>
<dbReference type="GO" id="GO:0015134">
    <property type="term" value="F:hexuronate transmembrane transporter activity"/>
    <property type="evidence" value="ECO:0007669"/>
    <property type="project" value="TreeGrafter"/>
</dbReference>
<evidence type="ECO:0000256" key="2">
    <source>
        <dbReference type="ARBA" id="ARBA00022692"/>
    </source>
</evidence>
<gene>
    <name evidence="7" type="ORF">SAMN05421877_102285</name>
</gene>
<evidence type="ECO:0000256" key="3">
    <source>
        <dbReference type="ARBA" id="ARBA00022989"/>
    </source>
</evidence>
<feature type="transmembrane region" description="Helical" evidence="5">
    <location>
        <begin position="122"/>
        <end position="143"/>
    </location>
</feature>
<organism evidence="7 8">
    <name type="scientific">Sphingobacterium lactis</name>
    <dbReference type="NCBI Taxonomy" id="797291"/>
    <lineage>
        <taxon>Bacteria</taxon>
        <taxon>Pseudomonadati</taxon>
        <taxon>Bacteroidota</taxon>
        <taxon>Sphingobacteriia</taxon>
        <taxon>Sphingobacteriales</taxon>
        <taxon>Sphingobacteriaceae</taxon>
        <taxon>Sphingobacterium</taxon>
    </lineage>
</organism>
<accession>A0A1H5UFZ9</accession>
<feature type="transmembrane region" description="Helical" evidence="5">
    <location>
        <begin position="487"/>
        <end position="509"/>
    </location>
</feature>
<feature type="transmembrane region" description="Helical" evidence="5">
    <location>
        <begin position="306"/>
        <end position="329"/>
    </location>
</feature>
<dbReference type="SUPFAM" id="SSF103473">
    <property type="entry name" value="MFS general substrate transporter"/>
    <property type="match status" value="1"/>
</dbReference>
<dbReference type="EMBL" id="FNUT01000002">
    <property type="protein sequence ID" value="SEF74003.1"/>
    <property type="molecule type" value="Genomic_DNA"/>
</dbReference>
<evidence type="ECO:0000313" key="7">
    <source>
        <dbReference type="EMBL" id="SEF74003.1"/>
    </source>
</evidence>
<keyword evidence="2 5" id="KW-0812">Transmembrane</keyword>
<dbReference type="InterPro" id="IPR050382">
    <property type="entry name" value="MFS_Na/Anion_cotransporter"/>
</dbReference>
<comment type="subcellular location">
    <subcellularLocation>
        <location evidence="1">Membrane</location>
        <topology evidence="1">Multi-pass membrane protein</topology>
    </subcellularLocation>
</comment>
<dbReference type="GO" id="GO:0016020">
    <property type="term" value="C:membrane"/>
    <property type="evidence" value="ECO:0007669"/>
    <property type="project" value="UniProtKB-SubCell"/>
</dbReference>
<dbReference type="Proteomes" id="UP000236731">
    <property type="component" value="Unassembled WGS sequence"/>
</dbReference>
<keyword evidence="3 5" id="KW-1133">Transmembrane helix</keyword>
<dbReference type="PROSITE" id="PS50850">
    <property type="entry name" value="MFS"/>
    <property type="match status" value="1"/>
</dbReference>
<dbReference type="CDD" id="cd17319">
    <property type="entry name" value="MFS_ExuT_GudP_like"/>
    <property type="match status" value="1"/>
</dbReference>
<dbReference type="PANTHER" id="PTHR11662">
    <property type="entry name" value="SOLUTE CARRIER FAMILY 17"/>
    <property type="match status" value="1"/>
</dbReference>
<reference evidence="8" key="1">
    <citation type="submission" date="2016-10" db="EMBL/GenBank/DDBJ databases">
        <authorList>
            <person name="Varghese N."/>
            <person name="Submissions S."/>
        </authorList>
    </citation>
    <scope>NUCLEOTIDE SEQUENCE [LARGE SCALE GENOMIC DNA]</scope>
    <source>
        <strain evidence="8">DSM 22361</strain>
    </source>
</reference>
<dbReference type="Pfam" id="PF07690">
    <property type="entry name" value="MFS_1"/>
    <property type="match status" value="1"/>
</dbReference>
<dbReference type="InterPro" id="IPR011701">
    <property type="entry name" value="MFS"/>
</dbReference>
<dbReference type="AlphaFoldDB" id="A0A1H5UFZ9"/>
<feature type="domain" description="Major facilitator superfamily (MFS) profile" evidence="6">
    <location>
        <begin position="8"/>
        <end position="513"/>
    </location>
</feature>
<proteinExistence type="predicted"/>
<keyword evidence="4 5" id="KW-0472">Membrane</keyword>
<protein>
    <submittedName>
        <fullName evidence="7">MFS transporter, ACS family, hexuronate transporter</fullName>
    </submittedName>
</protein>
<sequence>MSNYRWKICALLFVATTINYLDRQVLSLTWKDFIALEYHWTNNDYGNIAALFSIFYAVSMLFAGRFIDILGTKKGFMWAIGIWSVGAILHAFSGMYTSGMLTGQWLVGFSEAAEIIGKVSDIAAVGSVSVSFFIFARFVLALGEAGNFPAAIKVTAEYFPKKDRAFATSIFNAGATIGALVAPLVIPVIAKHWGWESSFIIIGGLGFVWMGFWQFMYEKPDAHPKVNREELAYILQDEEVEENTAATVEVKKPKVSIFSCLKHKQTWAFIVGKFMTDGVWWFYLFWMPAYLSSVYGIKSSDFTGQIALFVLYAITLLSIIGGWLPTYFVDKKGMEPYAGRMRAMLIFAVFALFVLLAQPFGYISFWVPVVLIGIGGAAHQSWSANLFSTIGDMFPKYAVATVTGIGGLAGGIGSFLINKGSGSLFDFAEKNWTTINGKPLLELFPQFAQADTAAGFLKSNNVSTLEEFLKLQTTQGQLVDNGLDTGYMIIFTICALAYLIAWVVMKMLVPKIKPVKF</sequence>
<evidence type="ECO:0000313" key="8">
    <source>
        <dbReference type="Proteomes" id="UP000236731"/>
    </source>
</evidence>
<name>A0A1H5UFZ9_9SPHI</name>
<dbReference type="PANTHER" id="PTHR11662:SF285">
    <property type="entry name" value="HEXURONATE TRANSPORTER"/>
    <property type="match status" value="1"/>
</dbReference>